<accession>A0A370DED6</accession>
<organism evidence="1 2">
    <name type="scientific">endosymbiont of Escarpia spicata</name>
    <dbReference type="NCBI Taxonomy" id="2200908"/>
    <lineage>
        <taxon>Bacteria</taxon>
        <taxon>Pseudomonadati</taxon>
        <taxon>Pseudomonadota</taxon>
        <taxon>Gammaproteobacteria</taxon>
        <taxon>sulfur-oxidizing symbionts</taxon>
    </lineage>
</organism>
<keyword evidence="2" id="KW-1185">Reference proteome</keyword>
<comment type="caution">
    <text evidence="1">The sequence shown here is derived from an EMBL/GenBank/DDBJ whole genome shotgun (WGS) entry which is preliminary data.</text>
</comment>
<sequence>MFKIVLSNQALLQLAFSNRIGRALVRGNLLKLSSYSDRSVADHIYTSIKLNNRTSKESRANRFQDIDQHTVDLLKEFDKPVFHDVGVSSGITSFELYSLLQEQGVSSSFNISDKFAKFFYEKTPLYTKIYDSEKKFLNGYVGPIFADQESSGKFFITRWVFQLLNKRPVSKELGTILLYDPKVLSCIANKEIFHQNYDIFAAPMDEKCSYLRCMNLLNKGYFPDELILKGVTNLFHSIEEGGVLQIGRTVDGVNYVSFFRKKNQQLDVIMHLNEGTEILDLIDSIDFKAQ</sequence>
<name>A0A370DED6_9GAMM</name>
<protein>
    <submittedName>
        <fullName evidence="1">Uncharacterized protein</fullName>
    </submittedName>
</protein>
<dbReference type="Proteomes" id="UP000254771">
    <property type="component" value="Unassembled WGS sequence"/>
</dbReference>
<proteinExistence type="predicted"/>
<dbReference type="AlphaFoldDB" id="A0A370DED6"/>
<dbReference type="EMBL" id="QFXE01000020">
    <property type="protein sequence ID" value="RDH83272.1"/>
    <property type="molecule type" value="Genomic_DNA"/>
</dbReference>
<evidence type="ECO:0000313" key="2">
    <source>
        <dbReference type="Proteomes" id="UP000254771"/>
    </source>
</evidence>
<reference evidence="1 2" key="1">
    <citation type="journal article" date="2018" name="ISME J.">
        <title>Endosymbiont genomes yield clues of tubeworm success.</title>
        <authorList>
            <person name="Li Y."/>
            <person name="Liles M.R."/>
            <person name="Halanych K.M."/>
        </authorList>
    </citation>
    <scope>NUCLEOTIDE SEQUENCE [LARGE SCALE GENOMIC DNA]</scope>
    <source>
        <strain evidence="1">A1462</strain>
    </source>
</reference>
<gene>
    <name evidence="1" type="ORF">DIZ78_14850</name>
</gene>
<evidence type="ECO:0000313" key="1">
    <source>
        <dbReference type="EMBL" id="RDH83272.1"/>
    </source>
</evidence>